<dbReference type="Proteomes" id="UP000014009">
    <property type="component" value="Unassembled WGS sequence"/>
</dbReference>
<protein>
    <recommendedName>
        <fullName evidence="1">Protein NO VEIN C-terminal domain-containing protein</fullName>
    </recommendedName>
</protein>
<evidence type="ECO:0000259" key="1">
    <source>
        <dbReference type="Pfam" id="PF13020"/>
    </source>
</evidence>
<dbReference type="InterPro" id="IPR024975">
    <property type="entry name" value="NOV_C"/>
</dbReference>
<comment type="caution">
    <text evidence="2">The sequence shown here is derived from an EMBL/GenBank/DDBJ whole genome shotgun (WGS) entry which is preliminary data.</text>
</comment>
<reference evidence="2 3" key="1">
    <citation type="submission" date="2012-12" db="EMBL/GenBank/DDBJ databases">
        <title>The Genome Sequence of Bacillus cereus HuB4-4.</title>
        <authorList>
            <consortium name="The Broad Institute Genome Sequencing Platform"/>
            <consortium name="The Broad Institute Genome Sequencing Center for Infectious Disease"/>
            <person name="Feldgarden M."/>
            <person name="Van der Auwera G.A."/>
            <person name="Mahillon J."/>
            <person name="Duprez V."/>
            <person name="Timmery S."/>
            <person name="Mattelet C."/>
            <person name="Dierick K."/>
            <person name="Sun M."/>
            <person name="Yu Z."/>
            <person name="Zhu L."/>
            <person name="Hu X."/>
            <person name="Shank E.B."/>
            <person name="Swiecicka I."/>
            <person name="Hansen B.M."/>
            <person name="Andrup L."/>
            <person name="Walker B."/>
            <person name="Young S.K."/>
            <person name="Zeng Q."/>
            <person name="Gargeya S."/>
            <person name="Fitzgerald M."/>
            <person name="Haas B."/>
            <person name="Abouelleil A."/>
            <person name="Alvarado L."/>
            <person name="Arachchi H.M."/>
            <person name="Berlin A.M."/>
            <person name="Chapman S.B."/>
            <person name="Dewar J."/>
            <person name="Goldberg J."/>
            <person name="Griggs A."/>
            <person name="Gujja S."/>
            <person name="Hansen M."/>
            <person name="Howarth C."/>
            <person name="Imamovic A."/>
            <person name="Larimer J."/>
            <person name="McCowan C."/>
            <person name="Murphy C."/>
            <person name="Neiman D."/>
            <person name="Pearson M."/>
            <person name="Priest M."/>
            <person name="Roberts A."/>
            <person name="Saif S."/>
            <person name="Shea T."/>
            <person name="Sisk P."/>
            <person name="Sykes S."/>
            <person name="Wortman J."/>
            <person name="Nusbaum C."/>
            <person name="Birren B."/>
        </authorList>
    </citation>
    <scope>NUCLEOTIDE SEQUENCE [LARGE SCALE GENOMIC DNA]</scope>
    <source>
        <strain evidence="2 3">HuB4-4</strain>
    </source>
</reference>
<evidence type="ECO:0000313" key="2">
    <source>
        <dbReference type="EMBL" id="EOP95560.1"/>
    </source>
</evidence>
<feature type="domain" description="Protein NO VEIN C-terminal" evidence="1">
    <location>
        <begin position="173"/>
        <end position="261"/>
    </location>
</feature>
<name>A0A9W5QYD2_BACCE</name>
<dbReference type="RefSeq" id="WP_016097833.1">
    <property type="nucleotide sequence ID" value="NZ_KB976537.1"/>
</dbReference>
<proteinExistence type="predicted"/>
<evidence type="ECO:0000313" key="3">
    <source>
        <dbReference type="Proteomes" id="UP000014009"/>
    </source>
</evidence>
<dbReference type="AlphaFoldDB" id="A0A9W5QYD2"/>
<accession>A0A9W5QYD2</accession>
<dbReference type="EMBL" id="AHEF01000023">
    <property type="protein sequence ID" value="EOP95560.1"/>
    <property type="molecule type" value="Genomic_DNA"/>
</dbReference>
<organism evidence="2 3">
    <name type="scientific">Bacillus cereus HuB4-4</name>
    <dbReference type="NCBI Taxonomy" id="1053211"/>
    <lineage>
        <taxon>Bacteria</taxon>
        <taxon>Bacillati</taxon>
        <taxon>Bacillota</taxon>
        <taxon>Bacilli</taxon>
        <taxon>Bacillales</taxon>
        <taxon>Bacillaceae</taxon>
        <taxon>Bacillus</taxon>
        <taxon>Bacillus cereus group</taxon>
    </lineage>
</organism>
<dbReference type="Pfam" id="PF13020">
    <property type="entry name" value="NOV_C"/>
    <property type="match status" value="1"/>
</dbReference>
<sequence>MLEKIVNCRAYADLHKCIMVLNVLKLEYRSFQELHTYFSNDIMINMNLVDTLKLFEGLGYLLIVEENDIKKYKVIDTEYSHSSIIKDILNLLIKNKVCELHRIDFDFYIKINQEFYALRNLLLLSESIMKSQIKQFYRIDGSYSSYLQKFSRRINKEQFLKQLEKQNELGEQAEKYVLKLERSRFNSLREIRHVALDDNNIGYDIMSFIDDKSDEYDKFIEVKCYSDYVNRFFISRNEIAQSKKLGENYFLYLVDSKFDSPPVVIQNPYKFIFSNSKIAYEIENISYNINHII</sequence>
<gene>
    <name evidence="2" type="ORF">IGM_01021</name>
</gene>